<organism evidence="1 2">
    <name type="scientific">Mycolicibacterium aichiense</name>
    <dbReference type="NCBI Taxonomy" id="1799"/>
    <lineage>
        <taxon>Bacteria</taxon>
        <taxon>Bacillati</taxon>
        <taxon>Actinomycetota</taxon>
        <taxon>Actinomycetes</taxon>
        <taxon>Mycobacteriales</taxon>
        <taxon>Mycobacteriaceae</taxon>
        <taxon>Mycolicibacterium</taxon>
    </lineage>
</organism>
<dbReference type="Proteomes" id="UP000467327">
    <property type="component" value="Chromosome"/>
</dbReference>
<dbReference type="KEGG" id="maic:MAIC_42450"/>
<protein>
    <submittedName>
        <fullName evidence="1">Uncharacterized protein</fullName>
    </submittedName>
</protein>
<evidence type="ECO:0000313" key="1">
    <source>
        <dbReference type="EMBL" id="BBX09442.1"/>
    </source>
</evidence>
<gene>
    <name evidence="1" type="ORF">MAIC_42450</name>
</gene>
<sequence length="76" mass="9457">MKMYAIYDHDGVLNLYSKREVWQWLKAEKRWHVLDKRRKRQEGVPHAVLVMRRMGKPETPVRYNRAYRRSLRRKFA</sequence>
<keyword evidence="2" id="KW-1185">Reference proteome</keyword>
<dbReference type="AlphaFoldDB" id="A0A378VAG5"/>
<reference evidence="1 2" key="1">
    <citation type="journal article" date="2019" name="Emerg. Microbes Infect.">
        <title>Comprehensive subspecies identification of 175 nontuberculous mycobacteria species based on 7547 genomic profiles.</title>
        <authorList>
            <person name="Matsumoto Y."/>
            <person name="Kinjo T."/>
            <person name="Motooka D."/>
            <person name="Nabeya D."/>
            <person name="Jung N."/>
            <person name="Uechi K."/>
            <person name="Horii T."/>
            <person name="Iida T."/>
            <person name="Fujita J."/>
            <person name="Nakamura S."/>
        </authorList>
    </citation>
    <scope>NUCLEOTIDE SEQUENCE [LARGE SCALE GENOMIC DNA]</scope>
    <source>
        <strain evidence="1 2">JCM 6376</strain>
    </source>
</reference>
<name>A0A378VAG5_9MYCO</name>
<accession>A0A378VAG5</accession>
<evidence type="ECO:0000313" key="2">
    <source>
        <dbReference type="Proteomes" id="UP000467327"/>
    </source>
</evidence>
<dbReference type="EMBL" id="AP022561">
    <property type="protein sequence ID" value="BBX09442.1"/>
    <property type="molecule type" value="Genomic_DNA"/>
</dbReference>
<proteinExistence type="predicted"/>
<dbReference type="RefSeq" id="WP_115321702.1">
    <property type="nucleotide sequence ID" value="NZ_AP022561.1"/>
</dbReference>